<reference evidence="8 9" key="1">
    <citation type="submission" date="2017-05" db="EMBL/GenBank/DDBJ databases">
        <title>Thiocyanate degradation by Thiohalobacter thiocyanaticus FOKN1.</title>
        <authorList>
            <person name="Oshiki M."/>
            <person name="Fukushima T."/>
            <person name="Kawano S."/>
            <person name="Nakagawa J."/>
        </authorList>
    </citation>
    <scope>NUCLEOTIDE SEQUENCE [LARGE SCALE GENOMIC DNA]</scope>
    <source>
        <strain evidence="8 9">FOKN1</strain>
    </source>
</reference>
<gene>
    <name evidence="8" type="ORF">FOKN1_2893</name>
</gene>
<feature type="transmembrane region" description="Helical" evidence="6">
    <location>
        <begin position="70"/>
        <end position="94"/>
    </location>
</feature>
<keyword evidence="4 6" id="KW-1133">Transmembrane helix</keyword>
<feature type="transmembrane region" description="Helical" evidence="6">
    <location>
        <begin position="181"/>
        <end position="202"/>
    </location>
</feature>
<dbReference type="RefSeq" id="WP_197702963.1">
    <property type="nucleotide sequence ID" value="NZ_AP018052.1"/>
</dbReference>
<organism evidence="8 9">
    <name type="scientific">Thiohalobacter thiocyanaticus</name>
    <dbReference type="NCBI Taxonomy" id="585455"/>
    <lineage>
        <taxon>Bacteria</taxon>
        <taxon>Pseudomonadati</taxon>
        <taxon>Pseudomonadota</taxon>
        <taxon>Gammaproteobacteria</taxon>
        <taxon>Thiohalobacterales</taxon>
        <taxon>Thiohalobacteraceae</taxon>
        <taxon>Thiohalobacter</taxon>
    </lineage>
</organism>
<feature type="transmembrane region" description="Helical" evidence="6">
    <location>
        <begin position="123"/>
        <end position="142"/>
    </location>
</feature>
<dbReference type="Pfam" id="PF09335">
    <property type="entry name" value="VTT_dom"/>
    <property type="match status" value="1"/>
</dbReference>
<sequence>MNRRLLLRGLMLMAGFVLAGLVMSRYLNTAWIDTHVRGQAWGGLAYVAVGALFIGAGLSRQFVSFLGGYAFGFMPGAVFALLASALGCMLAFGFGRLAGRRLLRPRLAGRIRRVDRFIHDNPFSMTLLIRLLPVGWNLMVNLAAGVSSVRPAPFFLGSAIGYIPQTVVFALLGSGMTLQPVLRTTLSIVLFIISGALGIYLYRRYRRGRTLDESLDRELGA</sequence>
<feature type="transmembrane region" description="Helical" evidence="6">
    <location>
        <begin position="39"/>
        <end position="58"/>
    </location>
</feature>
<keyword evidence="9" id="KW-1185">Reference proteome</keyword>
<feature type="domain" description="VTT" evidence="7">
    <location>
        <begin position="61"/>
        <end position="174"/>
    </location>
</feature>
<evidence type="ECO:0000313" key="8">
    <source>
        <dbReference type="EMBL" id="BAZ95251.1"/>
    </source>
</evidence>
<evidence type="ECO:0000256" key="6">
    <source>
        <dbReference type="RuleBase" id="RU366058"/>
    </source>
</evidence>
<feature type="transmembrane region" description="Helical" evidence="6">
    <location>
        <begin position="5"/>
        <end position="27"/>
    </location>
</feature>
<dbReference type="PANTHER" id="PTHR12677">
    <property type="entry name" value="GOLGI APPARATUS MEMBRANE PROTEIN TVP38-RELATED"/>
    <property type="match status" value="1"/>
</dbReference>
<evidence type="ECO:0000313" key="9">
    <source>
        <dbReference type="Proteomes" id="UP000218765"/>
    </source>
</evidence>
<comment type="similarity">
    <text evidence="6">Belongs to the TVP38/TMEM64 family.</text>
</comment>
<evidence type="ECO:0000256" key="5">
    <source>
        <dbReference type="ARBA" id="ARBA00023136"/>
    </source>
</evidence>
<evidence type="ECO:0000259" key="7">
    <source>
        <dbReference type="Pfam" id="PF09335"/>
    </source>
</evidence>
<dbReference type="EMBL" id="AP018052">
    <property type="protein sequence ID" value="BAZ95251.1"/>
    <property type="molecule type" value="Genomic_DNA"/>
</dbReference>
<dbReference type="Proteomes" id="UP000218765">
    <property type="component" value="Chromosome"/>
</dbReference>
<dbReference type="KEGG" id="ttc:FOKN1_2893"/>
<proteinExistence type="inferred from homology"/>
<comment type="subcellular location">
    <subcellularLocation>
        <location evidence="1 6">Cell membrane</location>
        <topology evidence="1 6">Multi-pass membrane protein</topology>
    </subcellularLocation>
</comment>
<dbReference type="GO" id="GO:0005886">
    <property type="term" value="C:plasma membrane"/>
    <property type="evidence" value="ECO:0007669"/>
    <property type="project" value="UniProtKB-SubCell"/>
</dbReference>
<feature type="transmembrane region" description="Helical" evidence="6">
    <location>
        <begin position="154"/>
        <end position="175"/>
    </location>
</feature>
<keyword evidence="5 6" id="KW-0472">Membrane</keyword>
<evidence type="ECO:0000256" key="3">
    <source>
        <dbReference type="ARBA" id="ARBA00022692"/>
    </source>
</evidence>
<keyword evidence="2 6" id="KW-1003">Cell membrane</keyword>
<accession>A0A1Z4VUD1</accession>
<dbReference type="PANTHER" id="PTHR12677:SF59">
    <property type="entry name" value="GOLGI APPARATUS MEMBRANE PROTEIN TVP38-RELATED"/>
    <property type="match status" value="1"/>
</dbReference>
<evidence type="ECO:0000256" key="2">
    <source>
        <dbReference type="ARBA" id="ARBA00022475"/>
    </source>
</evidence>
<keyword evidence="3 6" id="KW-0812">Transmembrane</keyword>
<name>A0A1Z4VUD1_9GAMM</name>
<evidence type="ECO:0000256" key="1">
    <source>
        <dbReference type="ARBA" id="ARBA00004651"/>
    </source>
</evidence>
<protein>
    <recommendedName>
        <fullName evidence="6">TVP38/TMEM64 family membrane protein</fullName>
    </recommendedName>
</protein>
<evidence type="ECO:0000256" key="4">
    <source>
        <dbReference type="ARBA" id="ARBA00022989"/>
    </source>
</evidence>
<dbReference type="InterPro" id="IPR015414">
    <property type="entry name" value="TMEM64"/>
</dbReference>
<dbReference type="InterPro" id="IPR032816">
    <property type="entry name" value="VTT_dom"/>
</dbReference>
<dbReference type="AlphaFoldDB" id="A0A1Z4VUD1"/>